<reference evidence="1" key="1">
    <citation type="submission" date="2014-11" db="EMBL/GenBank/DDBJ databases">
        <authorList>
            <person name="Amaro Gonzalez C."/>
        </authorList>
    </citation>
    <scope>NUCLEOTIDE SEQUENCE</scope>
</reference>
<accession>A0A0E9RM08</accession>
<dbReference type="EMBL" id="GBXM01079209">
    <property type="protein sequence ID" value="JAH29368.1"/>
    <property type="molecule type" value="Transcribed_RNA"/>
</dbReference>
<proteinExistence type="predicted"/>
<sequence>MAPHYNIKQVNVTFYKIYKINENVRIKSHLSSI</sequence>
<reference evidence="1" key="2">
    <citation type="journal article" date="2015" name="Fish Shellfish Immunol.">
        <title>Early steps in the European eel (Anguilla anguilla)-Vibrio vulnificus interaction in the gills: Role of the RtxA13 toxin.</title>
        <authorList>
            <person name="Callol A."/>
            <person name="Pajuelo D."/>
            <person name="Ebbesson L."/>
            <person name="Teles M."/>
            <person name="MacKenzie S."/>
            <person name="Amaro C."/>
        </authorList>
    </citation>
    <scope>NUCLEOTIDE SEQUENCE</scope>
</reference>
<protein>
    <submittedName>
        <fullName evidence="1">Uncharacterized protein</fullName>
    </submittedName>
</protein>
<name>A0A0E9RM08_ANGAN</name>
<evidence type="ECO:0000313" key="1">
    <source>
        <dbReference type="EMBL" id="JAH29368.1"/>
    </source>
</evidence>
<dbReference type="AlphaFoldDB" id="A0A0E9RM08"/>
<organism evidence="1">
    <name type="scientific">Anguilla anguilla</name>
    <name type="common">European freshwater eel</name>
    <name type="synonym">Muraena anguilla</name>
    <dbReference type="NCBI Taxonomy" id="7936"/>
    <lineage>
        <taxon>Eukaryota</taxon>
        <taxon>Metazoa</taxon>
        <taxon>Chordata</taxon>
        <taxon>Craniata</taxon>
        <taxon>Vertebrata</taxon>
        <taxon>Euteleostomi</taxon>
        <taxon>Actinopterygii</taxon>
        <taxon>Neopterygii</taxon>
        <taxon>Teleostei</taxon>
        <taxon>Anguilliformes</taxon>
        <taxon>Anguillidae</taxon>
        <taxon>Anguilla</taxon>
    </lineage>
</organism>